<dbReference type="AlphaFoldDB" id="A0A177HU43"/>
<dbReference type="EMBL" id="LOHS01000068">
    <property type="protein sequence ID" value="OAH14236.1"/>
    <property type="molecule type" value="Genomic_DNA"/>
</dbReference>
<gene>
    <name evidence="1" type="ORF">STSP_23910</name>
</gene>
<organism evidence="1 2">
    <name type="scientific">Streptomyces jeddahensis</name>
    <dbReference type="NCBI Taxonomy" id="1716141"/>
    <lineage>
        <taxon>Bacteria</taxon>
        <taxon>Bacillati</taxon>
        <taxon>Actinomycetota</taxon>
        <taxon>Actinomycetes</taxon>
        <taxon>Kitasatosporales</taxon>
        <taxon>Streptomycetaceae</taxon>
        <taxon>Streptomyces</taxon>
    </lineage>
</organism>
<proteinExistence type="predicted"/>
<protein>
    <submittedName>
        <fullName evidence="1">Uncharacterized protein</fullName>
    </submittedName>
</protein>
<sequence>MTHVHRKTLGLFNHYDLGSKQPLVGRTAPDFRFEGGTRLGNPWTMCSEDGLEQTLAFFNSGPSDQ</sequence>
<dbReference type="STRING" id="1716141.STSP_23910"/>
<name>A0A177HU43_9ACTN</name>
<comment type="caution">
    <text evidence="1">The sequence shown here is derived from an EMBL/GenBank/DDBJ whole genome shotgun (WGS) entry which is preliminary data.</text>
</comment>
<dbReference type="PATRIC" id="fig|1716141.3.peg.2526"/>
<accession>A0A177HU43</accession>
<keyword evidence="2" id="KW-1185">Reference proteome</keyword>
<reference evidence="1 2" key="1">
    <citation type="submission" date="2015-12" db="EMBL/GenBank/DDBJ databases">
        <title>Genome sequence of Streptomyces sp. G25.</title>
        <authorList>
            <person name="Poehlein A."/>
            <person name="Roettig A."/>
            <person name="Hiessl S."/>
            <person name="Hauschild P."/>
            <person name="Schauer J."/>
            <person name="Madkour M.H."/>
            <person name="Al-Ansari A.M."/>
            <person name="Almakishah N.H."/>
            <person name="Steinbuechel A."/>
            <person name="Daniel R."/>
        </authorList>
    </citation>
    <scope>NUCLEOTIDE SEQUENCE [LARGE SCALE GENOMIC DNA]</scope>
    <source>
        <strain evidence="2">G25(2015)</strain>
    </source>
</reference>
<dbReference type="Proteomes" id="UP000077381">
    <property type="component" value="Unassembled WGS sequence"/>
</dbReference>
<evidence type="ECO:0000313" key="1">
    <source>
        <dbReference type="EMBL" id="OAH14236.1"/>
    </source>
</evidence>
<evidence type="ECO:0000313" key="2">
    <source>
        <dbReference type="Proteomes" id="UP000077381"/>
    </source>
</evidence>